<dbReference type="SUPFAM" id="SSF48008">
    <property type="entry name" value="GntR ligand-binding domain-like"/>
    <property type="match status" value="1"/>
</dbReference>
<feature type="domain" description="HTH gntR-type" evidence="4">
    <location>
        <begin position="8"/>
        <end position="75"/>
    </location>
</feature>
<dbReference type="GO" id="GO:0003677">
    <property type="term" value="F:DNA binding"/>
    <property type="evidence" value="ECO:0007669"/>
    <property type="project" value="UniProtKB-KW"/>
</dbReference>
<dbReference type="GO" id="GO:0003700">
    <property type="term" value="F:DNA-binding transcription factor activity"/>
    <property type="evidence" value="ECO:0007669"/>
    <property type="project" value="InterPro"/>
</dbReference>
<dbReference type="InterPro" id="IPR000524">
    <property type="entry name" value="Tscrpt_reg_HTH_GntR"/>
</dbReference>
<keyword evidence="1" id="KW-0805">Transcription regulation</keyword>
<dbReference type="SMART" id="SM00345">
    <property type="entry name" value="HTH_GNTR"/>
    <property type="match status" value="1"/>
</dbReference>
<keyword evidence="2" id="KW-0238">DNA-binding</keyword>
<dbReference type="Gene3D" id="1.20.120.530">
    <property type="entry name" value="GntR ligand-binding domain-like"/>
    <property type="match status" value="1"/>
</dbReference>
<dbReference type="PANTHER" id="PTHR43537">
    <property type="entry name" value="TRANSCRIPTIONAL REGULATOR, GNTR FAMILY"/>
    <property type="match status" value="1"/>
</dbReference>
<evidence type="ECO:0000256" key="3">
    <source>
        <dbReference type="ARBA" id="ARBA00023163"/>
    </source>
</evidence>
<dbReference type="Pfam" id="PF00392">
    <property type="entry name" value="GntR"/>
    <property type="match status" value="1"/>
</dbReference>
<dbReference type="PROSITE" id="PS50949">
    <property type="entry name" value="HTH_GNTR"/>
    <property type="match status" value="1"/>
</dbReference>
<sequence>MSASFSKNSLKYQIAQQIKKMIFEGALQQGEKITELQIAQDLGVSRTSVREAILLLELEGLLISEPYKDTRVTTISQEEVLELLIPMRLHIETYALRKGFSTWGDDTKEQFEKIRGNMRKATRYEDLSTFIELDIQLHELIVMSSQLDNVIRIWESIVHRIRLHFLYQNSKSSTLEKWLNDHEVLIDILINGKSLDIALETLRQHIVETNIPDVYLLD</sequence>
<evidence type="ECO:0000256" key="2">
    <source>
        <dbReference type="ARBA" id="ARBA00023125"/>
    </source>
</evidence>
<name>A0A544T4C8_9BACI</name>
<dbReference type="EMBL" id="VDGG01000028">
    <property type="protein sequence ID" value="TQR12305.1"/>
    <property type="molecule type" value="Genomic_DNA"/>
</dbReference>
<dbReference type="Proteomes" id="UP000318937">
    <property type="component" value="Unassembled WGS sequence"/>
</dbReference>
<dbReference type="OrthoDB" id="2592645at2"/>
<dbReference type="PRINTS" id="PR00035">
    <property type="entry name" value="HTHGNTR"/>
</dbReference>
<evidence type="ECO:0000259" key="4">
    <source>
        <dbReference type="PROSITE" id="PS50949"/>
    </source>
</evidence>
<comment type="caution">
    <text evidence="5">The sequence shown here is derived from an EMBL/GenBank/DDBJ whole genome shotgun (WGS) entry which is preliminary data.</text>
</comment>
<evidence type="ECO:0000256" key="1">
    <source>
        <dbReference type="ARBA" id="ARBA00023015"/>
    </source>
</evidence>
<protein>
    <submittedName>
        <fullName evidence="5">GntR family transcriptional regulator</fullName>
    </submittedName>
</protein>
<dbReference type="AlphaFoldDB" id="A0A544T4C8"/>
<evidence type="ECO:0000313" key="5">
    <source>
        <dbReference type="EMBL" id="TQR12305.1"/>
    </source>
</evidence>
<dbReference type="InterPro" id="IPR011711">
    <property type="entry name" value="GntR_C"/>
</dbReference>
<keyword evidence="3" id="KW-0804">Transcription</keyword>
<dbReference type="SUPFAM" id="SSF46785">
    <property type="entry name" value="Winged helix' DNA-binding domain"/>
    <property type="match status" value="1"/>
</dbReference>
<evidence type="ECO:0000313" key="6">
    <source>
        <dbReference type="Proteomes" id="UP000318937"/>
    </source>
</evidence>
<accession>A0A544T4C8</accession>
<dbReference type="PANTHER" id="PTHR43537:SF24">
    <property type="entry name" value="GLUCONATE OPERON TRANSCRIPTIONAL REPRESSOR"/>
    <property type="match status" value="1"/>
</dbReference>
<organism evidence="5 6">
    <name type="scientific">Psychrobacillus soli</name>
    <dbReference type="NCBI Taxonomy" id="1543965"/>
    <lineage>
        <taxon>Bacteria</taxon>
        <taxon>Bacillati</taxon>
        <taxon>Bacillota</taxon>
        <taxon>Bacilli</taxon>
        <taxon>Bacillales</taxon>
        <taxon>Bacillaceae</taxon>
        <taxon>Psychrobacillus</taxon>
    </lineage>
</organism>
<dbReference type="InterPro" id="IPR008920">
    <property type="entry name" value="TF_FadR/GntR_C"/>
</dbReference>
<dbReference type="Pfam" id="PF07729">
    <property type="entry name" value="FCD"/>
    <property type="match status" value="1"/>
</dbReference>
<proteinExistence type="predicted"/>
<dbReference type="RefSeq" id="WP_142607938.1">
    <property type="nucleotide sequence ID" value="NZ_VDGG01000028.1"/>
</dbReference>
<keyword evidence="6" id="KW-1185">Reference proteome</keyword>
<gene>
    <name evidence="5" type="ORF">FG383_13600</name>
</gene>
<dbReference type="InterPro" id="IPR036388">
    <property type="entry name" value="WH-like_DNA-bd_sf"/>
</dbReference>
<dbReference type="Gene3D" id="1.10.10.10">
    <property type="entry name" value="Winged helix-like DNA-binding domain superfamily/Winged helix DNA-binding domain"/>
    <property type="match status" value="1"/>
</dbReference>
<reference evidence="5 6" key="1">
    <citation type="submission" date="2019-05" db="EMBL/GenBank/DDBJ databases">
        <title>Psychrobacillus vulpis sp. nov., a new species isolated from feces of a red fox that inhabits in The Tablas de Daimiel Natural Park, Albacete, Spain.</title>
        <authorList>
            <person name="Rodriguez M."/>
            <person name="Reina J.C."/>
            <person name="Bejar V."/>
            <person name="Llamas I."/>
        </authorList>
    </citation>
    <scope>NUCLEOTIDE SEQUENCE [LARGE SCALE GENOMIC DNA]</scope>
    <source>
        <strain evidence="5 6">NHI-2</strain>
    </source>
</reference>
<dbReference type="InterPro" id="IPR036390">
    <property type="entry name" value="WH_DNA-bd_sf"/>
</dbReference>